<name>A0A5P1RCS3_9GAMM</name>
<accession>A0A5P1RCS3</accession>
<sequence length="186" mass="21274">MRIRTFFALRLADSVVRQLADQADGLCAYDRKLEVNWVDSDHYHLTLCFLGDTGLDQIDRLEGLAKRHLEEEQSFQVCLEQVDYYEINPKVSLIAALPAENDKLISLQKRVADVVEEAGIKNDPADFTPHITLGKLPRKNKFKQPEQWPNLELYSLADSVVLFQSKQGEHGSVYTPLFEVELQDLD</sequence>
<dbReference type="PANTHER" id="PTHR35561:SF1">
    <property type="entry name" value="RNA 2',3'-CYCLIC PHOSPHODIESTERASE"/>
    <property type="match status" value="1"/>
</dbReference>
<dbReference type="OrthoDB" id="7061261at2"/>
<comment type="similarity">
    <text evidence="2">Belongs to the 2H phosphoesterase superfamily. ThpR family.</text>
</comment>
<dbReference type="HAMAP" id="MF_01940">
    <property type="entry name" value="RNA_CPDase"/>
    <property type="match status" value="1"/>
</dbReference>
<proteinExistence type="inferred from homology"/>
<dbReference type="Proteomes" id="UP000324760">
    <property type="component" value="Chromosome"/>
</dbReference>
<dbReference type="NCBIfam" id="TIGR02258">
    <property type="entry name" value="2_5_ligase"/>
    <property type="match status" value="1"/>
</dbReference>
<feature type="short sequence motif" description="HXTX 1" evidence="2">
    <location>
        <begin position="44"/>
        <end position="47"/>
    </location>
</feature>
<organism evidence="3 4">
    <name type="scientific">Neptunomonas concharum</name>
    <dbReference type="NCBI Taxonomy" id="1031538"/>
    <lineage>
        <taxon>Bacteria</taxon>
        <taxon>Pseudomonadati</taxon>
        <taxon>Pseudomonadota</taxon>
        <taxon>Gammaproteobacteria</taxon>
        <taxon>Oceanospirillales</taxon>
        <taxon>Oceanospirillaceae</taxon>
        <taxon>Neptunomonas</taxon>
    </lineage>
</organism>
<dbReference type="KEGG" id="ncu:F0U83_12140"/>
<feature type="active site" description="Proton donor" evidence="2">
    <location>
        <position position="44"/>
    </location>
</feature>
<feature type="active site" description="Proton acceptor" evidence="2">
    <location>
        <position position="130"/>
    </location>
</feature>
<gene>
    <name evidence="3" type="primary">thpR</name>
    <name evidence="3" type="ORF">F0U83_12140</name>
</gene>
<protein>
    <recommendedName>
        <fullName evidence="2">RNA 2',3'-cyclic phosphodiesterase</fullName>
        <shortName evidence="2">RNA 2',3'-CPDase</shortName>
        <ecNumber evidence="2">3.1.4.58</ecNumber>
    </recommendedName>
</protein>
<evidence type="ECO:0000256" key="1">
    <source>
        <dbReference type="ARBA" id="ARBA00022801"/>
    </source>
</evidence>
<dbReference type="GO" id="GO:0004113">
    <property type="term" value="F:2',3'-cyclic-nucleotide 3'-phosphodiesterase activity"/>
    <property type="evidence" value="ECO:0007669"/>
    <property type="project" value="InterPro"/>
</dbReference>
<dbReference type="GO" id="GO:0008664">
    <property type="term" value="F:RNA 2',3'-cyclic 3'-phosphodiesterase activity"/>
    <property type="evidence" value="ECO:0007669"/>
    <property type="project" value="UniProtKB-EC"/>
</dbReference>
<comment type="catalytic activity">
    <reaction evidence="2">
        <text>a 3'-end 2',3'-cyclophospho-ribonucleotide-RNA + H2O = a 3'-end 2'-phospho-ribonucleotide-RNA + H(+)</text>
        <dbReference type="Rhea" id="RHEA:11828"/>
        <dbReference type="Rhea" id="RHEA-COMP:10464"/>
        <dbReference type="Rhea" id="RHEA-COMP:17353"/>
        <dbReference type="ChEBI" id="CHEBI:15377"/>
        <dbReference type="ChEBI" id="CHEBI:15378"/>
        <dbReference type="ChEBI" id="CHEBI:83064"/>
        <dbReference type="ChEBI" id="CHEBI:173113"/>
        <dbReference type="EC" id="3.1.4.58"/>
    </reaction>
</comment>
<evidence type="ECO:0000256" key="2">
    <source>
        <dbReference type="HAMAP-Rule" id="MF_01940"/>
    </source>
</evidence>
<dbReference type="Pfam" id="PF13563">
    <property type="entry name" value="2_5_RNA_ligase2"/>
    <property type="match status" value="1"/>
</dbReference>
<dbReference type="EC" id="3.1.4.58" evidence="2"/>
<dbReference type="SUPFAM" id="SSF55144">
    <property type="entry name" value="LigT-like"/>
    <property type="match status" value="1"/>
</dbReference>
<comment type="function">
    <text evidence="2">Hydrolyzes RNA 2',3'-cyclic phosphodiester to an RNA 2'-phosphomonoester.</text>
</comment>
<keyword evidence="1 2" id="KW-0378">Hydrolase</keyword>
<reference evidence="3 4" key="1">
    <citation type="journal article" date="2019" name="Biochem. Eng. J.">
        <title>Metabolic engineering of the marine bacteria Neptunomonas concharum for the production of acetoin and meso-2,3-butanediol from acetate.</title>
        <authorList>
            <person name="Li W."/>
            <person name="Pu N."/>
            <person name="Liu C.-X."/>
            <person name="Yuan Q.-P."/>
            <person name="Li Z.-J."/>
        </authorList>
    </citation>
    <scope>NUCLEOTIDE SEQUENCE [LARGE SCALE GENOMIC DNA]</scope>
    <source>
        <strain evidence="3 4">JCM17730</strain>
    </source>
</reference>
<dbReference type="RefSeq" id="WP_138986955.1">
    <property type="nucleotide sequence ID" value="NZ_CP043869.1"/>
</dbReference>
<dbReference type="AlphaFoldDB" id="A0A5P1RCS3"/>
<evidence type="ECO:0000313" key="3">
    <source>
        <dbReference type="EMBL" id="QEQ97403.1"/>
    </source>
</evidence>
<feature type="short sequence motif" description="HXTX 2" evidence="2">
    <location>
        <begin position="130"/>
        <end position="133"/>
    </location>
</feature>
<dbReference type="InterPro" id="IPR009097">
    <property type="entry name" value="Cyclic_Pdiesterase"/>
</dbReference>
<dbReference type="EMBL" id="CP043869">
    <property type="protein sequence ID" value="QEQ97403.1"/>
    <property type="molecule type" value="Genomic_DNA"/>
</dbReference>
<dbReference type="PANTHER" id="PTHR35561">
    <property type="entry name" value="RNA 2',3'-CYCLIC PHOSPHODIESTERASE"/>
    <property type="match status" value="1"/>
</dbReference>
<dbReference type="Gene3D" id="3.90.1140.10">
    <property type="entry name" value="Cyclic phosphodiesterase"/>
    <property type="match status" value="1"/>
</dbReference>
<dbReference type="InterPro" id="IPR004175">
    <property type="entry name" value="RNA_CPDase"/>
</dbReference>
<keyword evidence="4" id="KW-1185">Reference proteome</keyword>
<evidence type="ECO:0000313" key="4">
    <source>
        <dbReference type="Proteomes" id="UP000324760"/>
    </source>
</evidence>